<sequence length="354" mass="39652">MSDPAAHCVGLNQQHPQNRRATTENSVKMAQIKLPTARLGKNGPQVTRLGYGAMGLSAMYGALKPDAERFRVLDTVYQEGDLFWDTADIYGDSEELIGKWFKQNPGKREEVFLATKFALSVDAAGNFNTRSDPEYVREACEKSLKRLNVDYIDLYYCHRLDQKTPIEKTVEALKQLKQEGKIKCIGLSECSSDSLRRACKVEHIDAIQIEYSPFSLDIESEQIGLLKTARELGVAIVAYSPLGRGMLTGQIRNPDDLAMDDMRKYAPRSSPENFPHNLKLVDRLSEIAKTKGCTASQLTLAWILAIGENVRALEVDLNEEEEREIRKACQEAEPAGGRYPEEYASTLYADIPPL</sequence>
<evidence type="ECO:0000256" key="2">
    <source>
        <dbReference type="SAM" id="MobiDB-lite"/>
    </source>
</evidence>
<dbReference type="EMBL" id="BOLY01000006">
    <property type="protein sequence ID" value="GIZ46171.1"/>
    <property type="molecule type" value="Genomic_DNA"/>
</dbReference>
<dbReference type="InterPro" id="IPR020471">
    <property type="entry name" value="AKR"/>
</dbReference>
<dbReference type="GO" id="GO:0005737">
    <property type="term" value="C:cytoplasm"/>
    <property type="evidence" value="ECO:0007669"/>
    <property type="project" value="TreeGrafter"/>
</dbReference>
<evidence type="ECO:0000313" key="5">
    <source>
        <dbReference type="Proteomes" id="UP000825890"/>
    </source>
</evidence>
<comment type="caution">
    <text evidence="4">The sequence shown here is derived from an EMBL/GenBank/DDBJ whole genome shotgun (WGS) entry which is preliminary data.</text>
</comment>
<dbReference type="Pfam" id="PF00248">
    <property type="entry name" value="Aldo_ket_red"/>
    <property type="match status" value="1"/>
</dbReference>
<protein>
    <recommendedName>
        <fullName evidence="3">NADP-dependent oxidoreductase domain-containing protein</fullName>
    </recommendedName>
</protein>
<dbReference type="InterPro" id="IPR036812">
    <property type="entry name" value="NAD(P)_OxRdtase_dom_sf"/>
</dbReference>
<proteinExistence type="predicted"/>
<dbReference type="SUPFAM" id="SSF51430">
    <property type="entry name" value="NAD(P)-linked oxidoreductase"/>
    <property type="match status" value="1"/>
</dbReference>
<dbReference type="Proteomes" id="UP000825890">
    <property type="component" value="Unassembled WGS sequence"/>
</dbReference>
<evidence type="ECO:0000256" key="1">
    <source>
        <dbReference type="ARBA" id="ARBA00023002"/>
    </source>
</evidence>
<keyword evidence="5" id="KW-1185">Reference proteome</keyword>
<reference evidence="4 5" key="1">
    <citation type="submission" date="2021-01" db="EMBL/GenBank/DDBJ databases">
        <title>Cercospora kikuchii MAFF 305040 whole genome shotgun sequence.</title>
        <authorList>
            <person name="Kashiwa T."/>
            <person name="Suzuki T."/>
        </authorList>
    </citation>
    <scope>NUCLEOTIDE SEQUENCE [LARGE SCALE GENOMIC DNA]</scope>
    <source>
        <strain evidence="4 5">MAFF 305040</strain>
    </source>
</reference>
<dbReference type="InterPro" id="IPR050791">
    <property type="entry name" value="Aldo-Keto_reductase"/>
</dbReference>
<feature type="region of interest" description="Disordered" evidence="2">
    <location>
        <begin position="1"/>
        <end position="23"/>
    </location>
</feature>
<evidence type="ECO:0000259" key="3">
    <source>
        <dbReference type="Pfam" id="PF00248"/>
    </source>
</evidence>
<dbReference type="PANTHER" id="PTHR43625:SF40">
    <property type="entry name" value="ALDO-KETO REDUCTASE YAKC [NADP(+)]"/>
    <property type="match status" value="1"/>
</dbReference>
<feature type="compositionally biased region" description="Polar residues" evidence="2">
    <location>
        <begin position="11"/>
        <end position="23"/>
    </location>
</feature>
<keyword evidence="1" id="KW-0560">Oxidoreductase</keyword>
<dbReference type="PANTHER" id="PTHR43625">
    <property type="entry name" value="AFLATOXIN B1 ALDEHYDE REDUCTASE"/>
    <property type="match status" value="1"/>
</dbReference>
<dbReference type="GO" id="GO:0016491">
    <property type="term" value="F:oxidoreductase activity"/>
    <property type="evidence" value="ECO:0007669"/>
    <property type="project" value="UniProtKB-KW"/>
</dbReference>
<dbReference type="InterPro" id="IPR023210">
    <property type="entry name" value="NADP_OxRdtase_dom"/>
</dbReference>
<feature type="domain" description="NADP-dependent oxidoreductase" evidence="3">
    <location>
        <begin position="48"/>
        <end position="305"/>
    </location>
</feature>
<gene>
    <name evidence="4" type="ORF">CKM354_000930900</name>
</gene>
<dbReference type="AlphaFoldDB" id="A0A9P3FG80"/>
<dbReference type="OrthoDB" id="37537at2759"/>
<evidence type="ECO:0000313" key="4">
    <source>
        <dbReference type="EMBL" id="GIZ46171.1"/>
    </source>
</evidence>
<dbReference type="RefSeq" id="XP_044660658.1">
    <property type="nucleotide sequence ID" value="XM_044804723.1"/>
</dbReference>
<dbReference type="PRINTS" id="PR00069">
    <property type="entry name" value="ALDKETRDTASE"/>
</dbReference>
<dbReference type="Gene3D" id="3.20.20.100">
    <property type="entry name" value="NADP-dependent oxidoreductase domain"/>
    <property type="match status" value="1"/>
</dbReference>
<accession>A0A9P3FG80</accession>
<name>A0A9P3FG80_9PEZI</name>
<organism evidence="4 5">
    <name type="scientific">Cercospora kikuchii</name>
    <dbReference type="NCBI Taxonomy" id="84275"/>
    <lineage>
        <taxon>Eukaryota</taxon>
        <taxon>Fungi</taxon>
        <taxon>Dikarya</taxon>
        <taxon>Ascomycota</taxon>
        <taxon>Pezizomycotina</taxon>
        <taxon>Dothideomycetes</taxon>
        <taxon>Dothideomycetidae</taxon>
        <taxon>Mycosphaerellales</taxon>
        <taxon>Mycosphaerellaceae</taxon>
        <taxon>Cercospora</taxon>
    </lineage>
</organism>
<dbReference type="GeneID" id="68294884"/>